<dbReference type="Proteomes" id="UP000029120">
    <property type="component" value="Chromosome 5"/>
</dbReference>
<keyword evidence="3" id="KW-1185">Reference proteome</keyword>
<feature type="region of interest" description="Disordered" evidence="1">
    <location>
        <begin position="34"/>
        <end position="61"/>
    </location>
</feature>
<dbReference type="Gramene" id="KFK34278">
    <property type="protein sequence ID" value="KFK34278"/>
    <property type="gene ID" value="AALP_AA5G124400"/>
</dbReference>
<gene>
    <name evidence="2" type="ordered locus">AALP_Aa5g124400</name>
</gene>
<proteinExistence type="predicted"/>
<dbReference type="AlphaFoldDB" id="A0A087GWM6"/>
<feature type="compositionally biased region" description="Polar residues" evidence="1">
    <location>
        <begin position="51"/>
        <end position="61"/>
    </location>
</feature>
<accession>A0A087GWM6</accession>
<evidence type="ECO:0000313" key="3">
    <source>
        <dbReference type="Proteomes" id="UP000029120"/>
    </source>
</evidence>
<name>A0A087GWM6_ARAAL</name>
<evidence type="ECO:0000313" key="2">
    <source>
        <dbReference type="EMBL" id="KFK34278.1"/>
    </source>
</evidence>
<organism evidence="2 3">
    <name type="scientific">Arabis alpina</name>
    <name type="common">Alpine rock-cress</name>
    <dbReference type="NCBI Taxonomy" id="50452"/>
    <lineage>
        <taxon>Eukaryota</taxon>
        <taxon>Viridiplantae</taxon>
        <taxon>Streptophyta</taxon>
        <taxon>Embryophyta</taxon>
        <taxon>Tracheophyta</taxon>
        <taxon>Spermatophyta</taxon>
        <taxon>Magnoliopsida</taxon>
        <taxon>eudicotyledons</taxon>
        <taxon>Gunneridae</taxon>
        <taxon>Pentapetalae</taxon>
        <taxon>rosids</taxon>
        <taxon>malvids</taxon>
        <taxon>Brassicales</taxon>
        <taxon>Brassicaceae</taxon>
        <taxon>Arabideae</taxon>
        <taxon>Arabis</taxon>
    </lineage>
</organism>
<sequence>MPLQHFDAGKSPPSTFCLLLRFSEQTPLRTKIRTKPSPEKTCLPSHRPSRFSLQHLTTRRR</sequence>
<protein>
    <submittedName>
        <fullName evidence="2">Uncharacterized protein</fullName>
    </submittedName>
</protein>
<dbReference type="EMBL" id="CM002873">
    <property type="protein sequence ID" value="KFK34278.1"/>
    <property type="molecule type" value="Genomic_DNA"/>
</dbReference>
<reference evidence="3" key="1">
    <citation type="journal article" date="2015" name="Nat. Plants">
        <title>Genome expansion of Arabis alpina linked with retrotransposition and reduced symmetric DNA methylation.</title>
        <authorList>
            <person name="Willing E.M."/>
            <person name="Rawat V."/>
            <person name="Mandakova T."/>
            <person name="Maumus F."/>
            <person name="James G.V."/>
            <person name="Nordstroem K.J."/>
            <person name="Becker C."/>
            <person name="Warthmann N."/>
            <person name="Chica C."/>
            <person name="Szarzynska B."/>
            <person name="Zytnicki M."/>
            <person name="Albani M.C."/>
            <person name="Kiefer C."/>
            <person name="Bergonzi S."/>
            <person name="Castaings L."/>
            <person name="Mateos J.L."/>
            <person name="Berns M.C."/>
            <person name="Bujdoso N."/>
            <person name="Piofczyk T."/>
            <person name="de Lorenzo L."/>
            <person name="Barrero-Sicilia C."/>
            <person name="Mateos I."/>
            <person name="Piednoel M."/>
            <person name="Hagmann J."/>
            <person name="Chen-Min-Tao R."/>
            <person name="Iglesias-Fernandez R."/>
            <person name="Schuster S.C."/>
            <person name="Alonso-Blanco C."/>
            <person name="Roudier F."/>
            <person name="Carbonero P."/>
            <person name="Paz-Ares J."/>
            <person name="Davis S.J."/>
            <person name="Pecinka A."/>
            <person name="Quesneville H."/>
            <person name="Colot V."/>
            <person name="Lysak M.A."/>
            <person name="Weigel D."/>
            <person name="Coupland G."/>
            <person name="Schneeberger K."/>
        </authorList>
    </citation>
    <scope>NUCLEOTIDE SEQUENCE [LARGE SCALE GENOMIC DNA]</scope>
    <source>
        <strain evidence="3">cv. Pajares</strain>
    </source>
</reference>
<evidence type="ECO:0000256" key="1">
    <source>
        <dbReference type="SAM" id="MobiDB-lite"/>
    </source>
</evidence>